<dbReference type="PANTHER" id="PTHR21240:SF28">
    <property type="entry name" value="ISO-OROTATE DECARBOXYLASE (EUROFUNG)"/>
    <property type="match status" value="1"/>
</dbReference>
<proteinExistence type="predicted"/>
<feature type="domain" description="Amidohydrolase-related" evidence="1">
    <location>
        <begin position="28"/>
        <end position="324"/>
    </location>
</feature>
<organism evidence="2 3">
    <name type="scientific">Halomarinibacterium sedimenti</name>
    <dbReference type="NCBI Taxonomy" id="2857106"/>
    <lineage>
        <taxon>Bacteria</taxon>
        <taxon>Pseudomonadati</taxon>
        <taxon>Bacteroidota</taxon>
        <taxon>Flavobacteriia</taxon>
        <taxon>Flavobacteriales</taxon>
        <taxon>Flavobacteriaceae</taxon>
        <taxon>Halomarinibacterium</taxon>
    </lineage>
</organism>
<reference evidence="2" key="1">
    <citation type="submission" date="2021-07" db="EMBL/GenBank/DDBJ databases">
        <title>Aureisphaera sp. CAU 1614 isolated from sea sediment.</title>
        <authorList>
            <person name="Kim W."/>
        </authorList>
    </citation>
    <scope>NUCLEOTIDE SEQUENCE</scope>
    <source>
        <strain evidence="2">CAU 1614</strain>
    </source>
</reference>
<dbReference type="GO" id="GO:0019748">
    <property type="term" value="P:secondary metabolic process"/>
    <property type="evidence" value="ECO:0007669"/>
    <property type="project" value="TreeGrafter"/>
</dbReference>
<gene>
    <name evidence="2" type="ORF">KXJ69_08290</name>
</gene>
<keyword evidence="3" id="KW-1185">Reference proteome</keyword>
<dbReference type="InterPro" id="IPR006680">
    <property type="entry name" value="Amidohydro-rel"/>
</dbReference>
<dbReference type="GO" id="GO:0016831">
    <property type="term" value="F:carboxy-lyase activity"/>
    <property type="evidence" value="ECO:0007669"/>
    <property type="project" value="InterPro"/>
</dbReference>
<dbReference type="GO" id="GO:0005737">
    <property type="term" value="C:cytoplasm"/>
    <property type="evidence" value="ECO:0007669"/>
    <property type="project" value="TreeGrafter"/>
</dbReference>
<protein>
    <submittedName>
        <fullName evidence="2">Amidohydrolase</fullName>
    </submittedName>
</protein>
<sequence>MTSKMYFIICVFWLIPFCAGAQNRLPIIDMHLHAFSMDEIPSGTPACPGDQNILVPTFDPAEELDFSKSFKCSNPIFAAKDDLDLRNKTLAALKKYNIRRAMTEGPVEIVTDWSKAEGGDVILPGVAFGKRKEKSIEELKRLHANGQLAVLGEVYIQYRGHRPDNPRYEAYFALAEELDIPVGIHLGEGPPAAARFPGYEEYRASMGSPFLLEDVLRKHPKLRIYVMHYGSPLVDEMISMMFTHTNLYVDISCNNWSFPRAQFYDALKKMIDAGFEKRIMFGSDQMYWPDAIGEAIKSIDEAPFLTDEQKRDIFYNNAARFLRLSEEEIAKDHGQ</sequence>
<dbReference type="AlphaFoldDB" id="A0A9X1JXG3"/>
<dbReference type="Pfam" id="PF04909">
    <property type="entry name" value="Amidohydro_2"/>
    <property type="match status" value="1"/>
</dbReference>
<evidence type="ECO:0000313" key="3">
    <source>
        <dbReference type="Proteomes" id="UP001138686"/>
    </source>
</evidence>
<accession>A0A9X1JXG3</accession>
<comment type="caution">
    <text evidence="2">The sequence shown here is derived from an EMBL/GenBank/DDBJ whole genome shotgun (WGS) entry which is preliminary data.</text>
</comment>
<name>A0A9X1JXG3_9FLAO</name>
<dbReference type="EMBL" id="JAHWDP010000003">
    <property type="protein sequence ID" value="MBW2938103.1"/>
    <property type="molecule type" value="Genomic_DNA"/>
</dbReference>
<dbReference type="RefSeq" id="WP_219052552.1">
    <property type="nucleotide sequence ID" value="NZ_JAHWDP010000003.1"/>
</dbReference>
<dbReference type="CDD" id="cd01292">
    <property type="entry name" value="metallo-dependent_hydrolases"/>
    <property type="match status" value="1"/>
</dbReference>
<dbReference type="InterPro" id="IPR032465">
    <property type="entry name" value="ACMSD"/>
</dbReference>
<dbReference type="GO" id="GO:0016787">
    <property type="term" value="F:hydrolase activity"/>
    <property type="evidence" value="ECO:0007669"/>
    <property type="project" value="InterPro"/>
</dbReference>
<dbReference type="PANTHER" id="PTHR21240">
    <property type="entry name" value="2-AMINO-3-CARBOXYLMUCONATE-6-SEMIALDEHYDE DECARBOXYLASE"/>
    <property type="match status" value="1"/>
</dbReference>
<evidence type="ECO:0000259" key="1">
    <source>
        <dbReference type="Pfam" id="PF04909"/>
    </source>
</evidence>
<evidence type="ECO:0000313" key="2">
    <source>
        <dbReference type="EMBL" id="MBW2938103.1"/>
    </source>
</evidence>
<dbReference type="Proteomes" id="UP001138686">
    <property type="component" value="Unassembled WGS sequence"/>
</dbReference>